<evidence type="ECO:0000313" key="1">
    <source>
        <dbReference type="EMBL" id="KAK3025661.1"/>
    </source>
</evidence>
<dbReference type="NCBIfam" id="TIGR01549">
    <property type="entry name" value="HAD-SF-IA-v1"/>
    <property type="match status" value="1"/>
</dbReference>
<sequence>MLQMSFYPALSREFRPYKPDPAPLLHICTAWEVQPDEVMMIGDSLKDDGYVYCCPFPQSGTISHLGLEKRPYLSLMELPKSFESAQNLEPDGDIWPNPCQSSFTLAVYGNTPSMRNVACGKRAGAVTCLLDETGRYDAPEYANVKFQPDYRVSSLTEVYPLLESNFDLTP</sequence>
<protein>
    <submittedName>
        <fullName evidence="1">Uncharacterized protein</fullName>
    </submittedName>
</protein>
<dbReference type="InterPro" id="IPR036412">
    <property type="entry name" value="HAD-like_sf"/>
</dbReference>
<dbReference type="PANTHER" id="PTHR43885">
    <property type="entry name" value="HALOACID DEHALOGENASE-LIKE HYDROLASE"/>
    <property type="match status" value="1"/>
</dbReference>
<dbReference type="Proteomes" id="UP001188597">
    <property type="component" value="Unassembled WGS sequence"/>
</dbReference>
<keyword evidence="2" id="KW-1185">Reference proteome</keyword>
<dbReference type="InterPro" id="IPR023214">
    <property type="entry name" value="HAD_sf"/>
</dbReference>
<accession>A0AA88WDA2</accession>
<dbReference type="Gene3D" id="3.40.50.1000">
    <property type="entry name" value="HAD superfamily/HAD-like"/>
    <property type="match status" value="2"/>
</dbReference>
<dbReference type="EMBL" id="JAVXUP010000537">
    <property type="protein sequence ID" value="KAK3025661.1"/>
    <property type="molecule type" value="Genomic_DNA"/>
</dbReference>
<dbReference type="InterPro" id="IPR006439">
    <property type="entry name" value="HAD-SF_hydro_IA"/>
</dbReference>
<gene>
    <name evidence="1" type="ORF">RJ639_041953</name>
</gene>
<evidence type="ECO:0000313" key="2">
    <source>
        <dbReference type="Proteomes" id="UP001188597"/>
    </source>
</evidence>
<name>A0AA88WDA2_9ASTE</name>
<dbReference type="AlphaFoldDB" id="A0AA88WDA2"/>
<proteinExistence type="predicted"/>
<dbReference type="SUPFAM" id="SSF56784">
    <property type="entry name" value="HAD-like"/>
    <property type="match status" value="1"/>
</dbReference>
<comment type="caution">
    <text evidence="1">The sequence shown here is derived from an EMBL/GenBank/DDBJ whole genome shotgun (WGS) entry which is preliminary data.</text>
</comment>
<dbReference type="GO" id="GO:0009507">
    <property type="term" value="C:chloroplast"/>
    <property type="evidence" value="ECO:0007669"/>
    <property type="project" value="TreeGrafter"/>
</dbReference>
<reference evidence="1" key="1">
    <citation type="submission" date="2022-12" db="EMBL/GenBank/DDBJ databases">
        <title>Draft genome assemblies for two species of Escallonia (Escalloniales).</title>
        <authorList>
            <person name="Chanderbali A."/>
            <person name="Dervinis C."/>
            <person name="Anghel I."/>
            <person name="Soltis D."/>
            <person name="Soltis P."/>
            <person name="Zapata F."/>
        </authorList>
    </citation>
    <scope>NUCLEOTIDE SEQUENCE</scope>
    <source>
        <strain evidence="1">UCBG64.0493</strain>
        <tissue evidence="1">Leaf</tissue>
    </source>
</reference>
<organism evidence="1 2">
    <name type="scientific">Escallonia herrerae</name>
    <dbReference type="NCBI Taxonomy" id="1293975"/>
    <lineage>
        <taxon>Eukaryota</taxon>
        <taxon>Viridiplantae</taxon>
        <taxon>Streptophyta</taxon>
        <taxon>Embryophyta</taxon>
        <taxon>Tracheophyta</taxon>
        <taxon>Spermatophyta</taxon>
        <taxon>Magnoliopsida</taxon>
        <taxon>eudicotyledons</taxon>
        <taxon>Gunneridae</taxon>
        <taxon>Pentapetalae</taxon>
        <taxon>asterids</taxon>
        <taxon>campanulids</taxon>
        <taxon>Escalloniales</taxon>
        <taxon>Escalloniaceae</taxon>
        <taxon>Escallonia</taxon>
    </lineage>
</organism>
<dbReference type="PANTHER" id="PTHR43885:SF1">
    <property type="entry name" value="SUPERFAMILY HYDROLASE, PUTATIVE (AFU_ORTHOLOGUE AFUA_4G13290)-RELATED"/>
    <property type="match status" value="1"/>
</dbReference>